<gene>
    <name evidence="2" type="ORF">G1C94_1359</name>
</gene>
<feature type="region of interest" description="Disordered" evidence="1">
    <location>
        <begin position="123"/>
        <end position="144"/>
    </location>
</feature>
<protein>
    <submittedName>
        <fullName evidence="2">Uncharacterized protein</fullName>
    </submittedName>
</protein>
<sequence>MTEKTIREETPTPEEFEQWTEQDDRAALAAIADTLKVRHIIKNDCVWFMAPRGHLYKLPLTISINDFEQLSSAQDDAESAQSLKRILREFAGEEYASQLASEPVQVTINILAEYGTLITKAQGVDDLGKSPDSSTSSASPAATE</sequence>
<dbReference type="EMBL" id="JAAIIJ010000027">
    <property type="protein sequence ID" value="NMN02737.1"/>
    <property type="molecule type" value="Genomic_DNA"/>
</dbReference>
<dbReference type="RefSeq" id="WP_172146896.1">
    <property type="nucleotide sequence ID" value="NZ_JAAIIJ010000027.1"/>
</dbReference>
<reference evidence="2 3" key="1">
    <citation type="submission" date="2020-02" db="EMBL/GenBank/DDBJ databases">
        <title>Characterization of phylogenetic diversity of novel bifidobacterial species isolated in Czech ZOOs.</title>
        <authorList>
            <person name="Lugli G.A."/>
            <person name="Vera N.B."/>
            <person name="Ventura M."/>
        </authorList>
    </citation>
    <scope>NUCLEOTIDE SEQUENCE [LARGE SCALE GENOMIC DNA]</scope>
    <source>
        <strain evidence="2 3">DSM 109963</strain>
    </source>
</reference>
<organism evidence="2 3">
    <name type="scientific">Bifidobacterium panos</name>
    <dbReference type="NCBI Taxonomy" id="2675321"/>
    <lineage>
        <taxon>Bacteria</taxon>
        <taxon>Bacillati</taxon>
        <taxon>Actinomycetota</taxon>
        <taxon>Actinomycetes</taxon>
        <taxon>Bifidobacteriales</taxon>
        <taxon>Bifidobacteriaceae</taxon>
        <taxon>Bifidobacterium</taxon>
    </lineage>
</organism>
<evidence type="ECO:0000313" key="2">
    <source>
        <dbReference type="EMBL" id="NMN02737.1"/>
    </source>
</evidence>
<feature type="compositionally biased region" description="Low complexity" evidence="1">
    <location>
        <begin position="130"/>
        <end position="144"/>
    </location>
</feature>
<proteinExistence type="predicted"/>
<accession>A0ABX1T138</accession>
<evidence type="ECO:0000313" key="3">
    <source>
        <dbReference type="Proteomes" id="UP000553756"/>
    </source>
</evidence>
<keyword evidence="3" id="KW-1185">Reference proteome</keyword>
<name>A0ABX1T138_9BIFI</name>
<dbReference type="Proteomes" id="UP000553756">
    <property type="component" value="Unassembled WGS sequence"/>
</dbReference>
<evidence type="ECO:0000256" key="1">
    <source>
        <dbReference type="SAM" id="MobiDB-lite"/>
    </source>
</evidence>
<comment type="caution">
    <text evidence="2">The sequence shown here is derived from an EMBL/GenBank/DDBJ whole genome shotgun (WGS) entry which is preliminary data.</text>
</comment>